<dbReference type="InterPro" id="IPR007111">
    <property type="entry name" value="NACHT_NTPase"/>
</dbReference>
<reference evidence="5 6" key="1">
    <citation type="journal article" date="2021" name="Int. J. Syst. Evol. Microbiol.">
        <title>Amazonocrinis nigriterrae gen. nov., sp. nov., Atlanticothrix silvestris gen. nov., sp. nov. and Dendronalium phyllosphericum gen. nov., sp. nov., nostocacean cyanobacteria from Brazilian environments.</title>
        <authorList>
            <person name="Alvarenga D.O."/>
            <person name="Andreote A.P.D."/>
            <person name="Branco L.H.Z."/>
            <person name="Delbaje E."/>
            <person name="Cruz R.B."/>
            <person name="Varani A.M."/>
            <person name="Fiore M.F."/>
        </authorList>
    </citation>
    <scope>NUCLEOTIDE SEQUENCE [LARGE SCALE GENOMIC DNA]</scope>
    <source>
        <strain evidence="5 6">CENA369</strain>
    </source>
</reference>
<dbReference type="SUPFAM" id="SSF52058">
    <property type="entry name" value="L domain-like"/>
    <property type="match status" value="1"/>
</dbReference>
<dbReference type="PANTHER" id="PTHR46844">
    <property type="entry name" value="SLR5058 PROTEIN"/>
    <property type="match status" value="1"/>
</dbReference>
<name>A0A8J7I7I4_9NOST</name>
<feature type="domain" description="NACHT" evidence="4">
    <location>
        <begin position="283"/>
        <end position="408"/>
    </location>
</feature>
<dbReference type="InterPro" id="IPR001611">
    <property type="entry name" value="Leu-rich_rpt"/>
</dbReference>
<dbReference type="InterPro" id="IPR032675">
    <property type="entry name" value="LRR_dom_sf"/>
</dbReference>
<dbReference type="Proteomes" id="UP000662314">
    <property type="component" value="Unassembled WGS sequence"/>
</dbReference>
<proteinExistence type="predicted"/>
<dbReference type="PROSITE" id="PS50837">
    <property type="entry name" value="NACHT"/>
    <property type="match status" value="1"/>
</dbReference>
<dbReference type="InterPro" id="IPR027417">
    <property type="entry name" value="P-loop_NTPase"/>
</dbReference>
<keyword evidence="3" id="KW-0175">Coiled coil</keyword>
<keyword evidence="1" id="KW-0547">Nucleotide-binding</keyword>
<evidence type="ECO:0000259" key="4">
    <source>
        <dbReference type="PROSITE" id="PS50837"/>
    </source>
</evidence>
<evidence type="ECO:0000313" key="5">
    <source>
        <dbReference type="EMBL" id="MBH8574505.1"/>
    </source>
</evidence>
<dbReference type="PROSITE" id="PS51450">
    <property type="entry name" value="LRR"/>
    <property type="match status" value="1"/>
</dbReference>
<dbReference type="GO" id="GO:0005524">
    <property type="term" value="F:ATP binding"/>
    <property type="evidence" value="ECO:0007669"/>
    <property type="project" value="UniProtKB-KW"/>
</dbReference>
<dbReference type="InterPro" id="IPR054547">
    <property type="entry name" value="NNH1"/>
</dbReference>
<evidence type="ECO:0000256" key="3">
    <source>
        <dbReference type="SAM" id="Coils"/>
    </source>
</evidence>
<dbReference type="EMBL" id="JAECZA010000075">
    <property type="protein sequence ID" value="MBH8574505.1"/>
    <property type="molecule type" value="Genomic_DNA"/>
</dbReference>
<sequence>MTVVRSLVSLVCPAIAKIIISTYLKNSSSEKAVGEDIVDKLKNFISNPSDQEKTQRSIEKLAKQIVEKMQPIFDLEAASISQESRTAIQLEIAETLRRAEVTSELLMNFSLDVKSLTVNLHNAYPEACKHFSRNETALYERMLEEVGRGIIEVAPQLKDFTLAATTESLQRLEEIIKHLQTSQEQSQQEKTEFESKYRQVIIRELDRMEMFGLPRMDNLTARQSLSKAYVTLSAIRHRREEQNQEAEIISRKLTEEIAVHAQQLDKITNSRTSPVDETLANCRRIVIRGEAGAGKSTFLQWLAVRAAKQDFPPALESWNRMIPFFIRLRSLVDKDFPTPEEFPKLIARNIAETMPKGWVHQCLKAGYALVLIDGVDELPRNQRQDFLDALTCLVADFPYARYVVTSRPAGLKDGQGEKWQEWETWTEQAEFLNLSLQSMSPTDIEQFITQWHEALAAAYRPEDVQINLQNKATDLKRLLRQRPELRRLATTPLLCAMICALYRDRGENLPTERIKLYQECIDMLLNSRDRGRKIKLDLDESYPRGLSDSQKMALIQSFAYWMMQNNFSDVEVDRVDKHFTHRLPGMNLPKEVTGQQIRALFVERAALLREPTVGKIDFAHRTFQEFLAAQAALNEDSVNVLLQHAHNDQWREAIIVAAGLGRPRERKELLERLLQMGNEMPDKRHYLHLLAVACLETTVEVDPQIRAEVLKQAEALLPPKDDDEVTMVARAGDAIAPLLAPKPNYSEEETARCIQALAKIGSSAAMEILADYAKDTRYDLSGELGKAWDGFDRDAYAQKVLSHTNKVYLPTLASSEGFEHLKHVQELSIQKLSLKDLSPLQKLINLTKLRIQQIDEICDLSPLAELSKLTHLFLGTAFLEESFNFDINTLALFSNLNYLTLSEITTNDISPLCSLSNLSTLILHRSEINDLSPLVKIQNLVSLGIFGVSKGIDYQFLKTMTQLTTLGLGTTGISDLNLLANLNNLESLNILEHKINDFSPLANLSKLTSLSIGAVIFENIRLSGSMRVNNSLEKLFSLRDLRLNRTGIVDISLLVSLSNLTNLILSGNQVKDLSPLANLPNLVSLSIAEDGVTDISPLVNLKNLRRLYLGTVEMPFERSILYSQKTPITDLSPLANLPNLTELVLGNTDVTDLSPLEGLPNLRIKIT</sequence>
<evidence type="ECO:0000256" key="1">
    <source>
        <dbReference type="ARBA" id="ARBA00022741"/>
    </source>
</evidence>
<dbReference type="RefSeq" id="WP_214433311.1">
    <property type="nucleotide sequence ID" value="NZ_CAWPUQ010000312.1"/>
</dbReference>
<keyword evidence="2" id="KW-0067">ATP-binding</keyword>
<dbReference type="AlphaFoldDB" id="A0A8J7I7I4"/>
<protein>
    <submittedName>
        <fullName evidence="5">NACHT domain-containing protein</fullName>
    </submittedName>
</protein>
<dbReference type="Gene3D" id="3.40.50.300">
    <property type="entry name" value="P-loop containing nucleotide triphosphate hydrolases"/>
    <property type="match status" value="1"/>
</dbReference>
<evidence type="ECO:0000256" key="2">
    <source>
        <dbReference type="ARBA" id="ARBA00022840"/>
    </source>
</evidence>
<evidence type="ECO:0000313" key="6">
    <source>
        <dbReference type="Proteomes" id="UP000662314"/>
    </source>
</evidence>
<dbReference type="Gene3D" id="3.80.10.10">
    <property type="entry name" value="Ribonuclease Inhibitor"/>
    <property type="match status" value="3"/>
</dbReference>
<gene>
    <name evidence="5" type="ORF">I8752_16040</name>
</gene>
<dbReference type="SUPFAM" id="SSF52540">
    <property type="entry name" value="P-loop containing nucleoside triphosphate hydrolases"/>
    <property type="match status" value="1"/>
</dbReference>
<dbReference type="PANTHER" id="PTHR46844:SF1">
    <property type="entry name" value="SLR5058 PROTEIN"/>
    <property type="match status" value="1"/>
</dbReference>
<organism evidence="5 6">
    <name type="scientific">Dendronalium phyllosphericum CENA369</name>
    <dbReference type="NCBI Taxonomy" id="1725256"/>
    <lineage>
        <taxon>Bacteria</taxon>
        <taxon>Bacillati</taxon>
        <taxon>Cyanobacteriota</taxon>
        <taxon>Cyanophyceae</taxon>
        <taxon>Nostocales</taxon>
        <taxon>Nostocaceae</taxon>
        <taxon>Dendronalium</taxon>
        <taxon>Dendronalium phyllosphericum</taxon>
    </lineage>
</organism>
<dbReference type="Pfam" id="PF22733">
    <property type="entry name" value="NNH1"/>
    <property type="match status" value="1"/>
</dbReference>
<accession>A0A8J7I7I4</accession>
<comment type="caution">
    <text evidence="5">The sequence shown here is derived from an EMBL/GenBank/DDBJ whole genome shotgun (WGS) entry which is preliminary data.</text>
</comment>
<keyword evidence="6" id="KW-1185">Reference proteome</keyword>
<dbReference type="Pfam" id="PF05729">
    <property type="entry name" value="NACHT"/>
    <property type="match status" value="1"/>
</dbReference>
<feature type="coiled-coil region" evidence="3">
    <location>
        <begin position="162"/>
        <end position="189"/>
    </location>
</feature>